<dbReference type="GO" id="GO:0016491">
    <property type="term" value="F:oxidoreductase activity"/>
    <property type="evidence" value="ECO:0007669"/>
    <property type="project" value="InterPro"/>
</dbReference>
<dbReference type="AlphaFoldDB" id="A0A062IG10"/>
<accession>A0A062IG10</accession>
<evidence type="ECO:0000259" key="1">
    <source>
        <dbReference type="Pfam" id="PF01323"/>
    </source>
</evidence>
<feature type="domain" description="DSBA-like thioredoxin" evidence="1">
    <location>
        <begin position="9"/>
        <end position="207"/>
    </location>
</feature>
<reference evidence="2 3" key="1">
    <citation type="submission" date="2014-04" db="EMBL/GenBank/DDBJ databases">
        <title>Comparative genomics and transcriptomics to identify genetic mechanisms underlying the emergence of carbapenem resistant Acinetobacter baumannii (CRAb).</title>
        <authorList>
            <person name="Harris A.D."/>
            <person name="Johnson K.J."/>
            <person name="George J."/>
            <person name="Nadendla S."/>
            <person name="Daugherty S.C."/>
            <person name="Parankush S."/>
            <person name="Sadzewicz L."/>
            <person name="Tallon L."/>
            <person name="Sengamalay N."/>
            <person name="Hazen T.H."/>
            <person name="Rasko D.A."/>
        </authorList>
    </citation>
    <scope>NUCLEOTIDE SEQUENCE [LARGE SCALE GENOMIC DNA]</scope>
    <source>
        <strain evidence="2 3">21072</strain>
    </source>
</reference>
<dbReference type="EMBL" id="JMOD01000048">
    <property type="protein sequence ID" value="KCY17781.1"/>
    <property type="molecule type" value="Genomic_DNA"/>
</dbReference>
<dbReference type="PATRIC" id="fig|1310697.3.peg.2486"/>
<dbReference type="RefSeq" id="WP_031980788.1">
    <property type="nucleotide sequence ID" value="NZ_JMOD01000048.1"/>
</dbReference>
<dbReference type="CDD" id="cd03024">
    <property type="entry name" value="DsbA_FrnE"/>
    <property type="match status" value="1"/>
</dbReference>
<dbReference type="PANTHER" id="PTHR13887">
    <property type="entry name" value="GLUTATHIONE S-TRANSFERASE KAPPA"/>
    <property type="match status" value="1"/>
</dbReference>
<evidence type="ECO:0000313" key="3">
    <source>
        <dbReference type="Proteomes" id="UP000027327"/>
    </source>
</evidence>
<organism evidence="2 3">
    <name type="scientific">Acinetobacter baumannii 21072</name>
    <dbReference type="NCBI Taxonomy" id="1310697"/>
    <lineage>
        <taxon>Bacteria</taxon>
        <taxon>Pseudomonadati</taxon>
        <taxon>Pseudomonadota</taxon>
        <taxon>Gammaproteobacteria</taxon>
        <taxon>Moraxellales</taxon>
        <taxon>Moraxellaceae</taxon>
        <taxon>Acinetobacter</taxon>
        <taxon>Acinetobacter calcoaceticus/baumannii complex</taxon>
    </lineage>
</organism>
<sequence length="233" mass="25641">MKTLPSQITVDIWSDFVCPWCWIAKKRFEKGLDAFEHKNQVTIQYHSYRLASGLTPQPFKDALYKKFGGKSGADAMMSHVKSAGELEGLIYNFNSMLFGDTLDAHAIVKLAQQKGVGEVLTEKFFKASITEGKSIFDHKVLVELANEVGVPSEEANSAFSNISFKQEVLKDEASAHAMGASGVPLFIVNGKYSISGAQSVETFLNVLVQVWEEKQNELKFTEGQSCGIDGCSI</sequence>
<dbReference type="PANTHER" id="PTHR13887:SF41">
    <property type="entry name" value="THIOREDOXIN SUPERFAMILY PROTEIN"/>
    <property type="match status" value="1"/>
</dbReference>
<proteinExistence type="predicted"/>
<dbReference type="Gene3D" id="3.40.30.10">
    <property type="entry name" value="Glutaredoxin"/>
    <property type="match status" value="1"/>
</dbReference>
<comment type="caution">
    <text evidence="2">The sequence shown here is derived from an EMBL/GenBank/DDBJ whole genome shotgun (WGS) entry which is preliminary data.</text>
</comment>
<dbReference type="InterPro" id="IPR036249">
    <property type="entry name" value="Thioredoxin-like_sf"/>
</dbReference>
<gene>
    <name evidence="2" type="ORF">J596_2585</name>
</gene>
<dbReference type="SUPFAM" id="SSF52833">
    <property type="entry name" value="Thioredoxin-like"/>
    <property type="match status" value="1"/>
</dbReference>
<name>A0A062IG10_ACIBA</name>
<protein>
    <submittedName>
        <fullName evidence="2">DSBA-like thioredoxin domain protein</fullName>
    </submittedName>
</protein>
<dbReference type="Proteomes" id="UP000027327">
    <property type="component" value="Unassembled WGS sequence"/>
</dbReference>
<dbReference type="InterPro" id="IPR001853">
    <property type="entry name" value="DSBA-like_thioredoxin_dom"/>
</dbReference>
<evidence type="ECO:0000313" key="2">
    <source>
        <dbReference type="EMBL" id="KCY17781.1"/>
    </source>
</evidence>
<dbReference type="Pfam" id="PF01323">
    <property type="entry name" value="DSBA"/>
    <property type="match status" value="1"/>
</dbReference>